<dbReference type="Proteomes" id="UP000299102">
    <property type="component" value="Unassembled WGS sequence"/>
</dbReference>
<feature type="signal peptide" evidence="1">
    <location>
        <begin position="1"/>
        <end position="16"/>
    </location>
</feature>
<sequence>MVLALFCLATASGVYQCCEDGALMRPRGYCTGSSKRINRNCTNGHFLLKDIILNGTMLATQDSPNFIFAEDPEEPKDLPFKPYAVSQCDRRLLTTTVIDETKSGTDGLLRSTLGHKRNGLI</sequence>
<feature type="chain" id="PRO_5020021597" evidence="1">
    <location>
        <begin position="17"/>
        <end position="121"/>
    </location>
</feature>
<organism evidence="2 3">
    <name type="scientific">Eumeta variegata</name>
    <name type="common">Bagworm moth</name>
    <name type="synonym">Eumeta japonica</name>
    <dbReference type="NCBI Taxonomy" id="151549"/>
    <lineage>
        <taxon>Eukaryota</taxon>
        <taxon>Metazoa</taxon>
        <taxon>Ecdysozoa</taxon>
        <taxon>Arthropoda</taxon>
        <taxon>Hexapoda</taxon>
        <taxon>Insecta</taxon>
        <taxon>Pterygota</taxon>
        <taxon>Neoptera</taxon>
        <taxon>Endopterygota</taxon>
        <taxon>Lepidoptera</taxon>
        <taxon>Glossata</taxon>
        <taxon>Ditrysia</taxon>
        <taxon>Tineoidea</taxon>
        <taxon>Psychidae</taxon>
        <taxon>Oiketicinae</taxon>
        <taxon>Eumeta</taxon>
    </lineage>
</organism>
<evidence type="ECO:0000313" key="2">
    <source>
        <dbReference type="EMBL" id="GBP03930.1"/>
    </source>
</evidence>
<evidence type="ECO:0000256" key="1">
    <source>
        <dbReference type="SAM" id="SignalP"/>
    </source>
</evidence>
<keyword evidence="1" id="KW-0732">Signal</keyword>
<reference evidence="2 3" key="1">
    <citation type="journal article" date="2019" name="Commun. Biol.">
        <title>The bagworm genome reveals a unique fibroin gene that provides high tensile strength.</title>
        <authorList>
            <person name="Kono N."/>
            <person name="Nakamura H."/>
            <person name="Ohtoshi R."/>
            <person name="Tomita M."/>
            <person name="Numata K."/>
            <person name="Arakawa K."/>
        </authorList>
    </citation>
    <scope>NUCLEOTIDE SEQUENCE [LARGE SCALE GENOMIC DNA]</scope>
</reference>
<dbReference type="OrthoDB" id="6082634at2759"/>
<name>A0A4C1SRV4_EUMVA</name>
<protein>
    <submittedName>
        <fullName evidence="2">Uncharacterized protein</fullName>
    </submittedName>
</protein>
<gene>
    <name evidence="2" type="ORF">EVAR_74730_1</name>
</gene>
<dbReference type="EMBL" id="BGZK01000012">
    <property type="protein sequence ID" value="GBP03930.1"/>
    <property type="molecule type" value="Genomic_DNA"/>
</dbReference>
<evidence type="ECO:0000313" key="3">
    <source>
        <dbReference type="Proteomes" id="UP000299102"/>
    </source>
</evidence>
<accession>A0A4C1SRV4</accession>
<keyword evidence="3" id="KW-1185">Reference proteome</keyword>
<comment type="caution">
    <text evidence="2">The sequence shown here is derived from an EMBL/GenBank/DDBJ whole genome shotgun (WGS) entry which is preliminary data.</text>
</comment>
<dbReference type="AlphaFoldDB" id="A0A4C1SRV4"/>
<proteinExistence type="predicted"/>